<feature type="compositionally biased region" description="Low complexity" evidence="1">
    <location>
        <begin position="381"/>
        <end position="398"/>
    </location>
</feature>
<dbReference type="AlphaFoldDB" id="A0A9J6F6Y2"/>
<name>A0A9J6F6Y2_HAELO</name>
<dbReference type="Proteomes" id="UP000821853">
    <property type="component" value="Chromosome 1"/>
</dbReference>
<feature type="compositionally biased region" description="Low complexity" evidence="1">
    <location>
        <begin position="284"/>
        <end position="301"/>
    </location>
</feature>
<comment type="caution">
    <text evidence="2">The sequence shown here is derived from an EMBL/GenBank/DDBJ whole genome shotgun (WGS) entry which is preliminary data.</text>
</comment>
<keyword evidence="3" id="KW-1185">Reference proteome</keyword>
<feature type="region of interest" description="Disordered" evidence="1">
    <location>
        <begin position="445"/>
        <end position="483"/>
    </location>
</feature>
<reference evidence="2 3" key="1">
    <citation type="journal article" date="2020" name="Cell">
        <title>Large-Scale Comparative Analyses of Tick Genomes Elucidate Their Genetic Diversity and Vector Capacities.</title>
        <authorList>
            <consortium name="Tick Genome and Microbiome Consortium (TIGMIC)"/>
            <person name="Jia N."/>
            <person name="Wang J."/>
            <person name="Shi W."/>
            <person name="Du L."/>
            <person name="Sun Y."/>
            <person name="Zhan W."/>
            <person name="Jiang J.F."/>
            <person name="Wang Q."/>
            <person name="Zhang B."/>
            <person name="Ji P."/>
            <person name="Bell-Sakyi L."/>
            <person name="Cui X.M."/>
            <person name="Yuan T.T."/>
            <person name="Jiang B.G."/>
            <person name="Yang W.F."/>
            <person name="Lam T.T."/>
            <person name="Chang Q.C."/>
            <person name="Ding S.J."/>
            <person name="Wang X.J."/>
            <person name="Zhu J.G."/>
            <person name="Ruan X.D."/>
            <person name="Zhao L."/>
            <person name="Wei J.T."/>
            <person name="Ye R.Z."/>
            <person name="Que T.C."/>
            <person name="Du C.H."/>
            <person name="Zhou Y.H."/>
            <person name="Cheng J.X."/>
            <person name="Dai P.F."/>
            <person name="Guo W.B."/>
            <person name="Han X.H."/>
            <person name="Huang E.J."/>
            <person name="Li L.F."/>
            <person name="Wei W."/>
            <person name="Gao Y.C."/>
            <person name="Liu J.Z."/>
            <person name="Shao H.Z."/>
            <person name="Wang X."/>
            <person name="Wang C.C."/>
            <person name="Yang T.C."/>
            <person name="Huo Q.B."/>
            <person name="Li W."/>
            <person name="Chen H.Y."/>
            <person name="Chen S.E."/>
            <person name="Zhou L.G."/>
            <person name="Ni X.B."/>
            <person name="Tian J.H."/>
            <person name="Sheng Y."/>
            <person name="Liu T."/>
            <person name="Pan Y.S."/>
            <person name="Xia L.Y."/>
            <person name="Li J."/>
            <person name="Zhao F."/>
            <person name="Cao W.C."/>
        </authorList>
    </citation>
    <scope>NUCLEOTIDE SEQUENCE [LARGE SCALE GENOMIC DNA]</scope>
    <source>
        <strain evidence="2">HaeL-2018</strain>
    </source>
</reference>
<dbReference type="OrthoDB" id="295078at2759"/>
<dbReference type="EMBL" id="JABSTR010000001">
    <property type="protein sequence ID" value="KAH9360598.1"/>
    <property type="molecule type" value="Genomic_DNA"/>
</dbReference>
<proteinExistence type="predicted"/>
<sequence>MDHCWEMCPPLFLLAAGGAENKQTKRGTMPLSRCNVAAYKIEQAQPGSPVRRRQTRLIRTPRSSSSPRLAARITVTLGELEQRPNRPRVAYARSRAVRIRAARSSAGPGARRAIRTEKEKTRVPSLPWRGVTARRGLAVVCGLAMLRTPVHISVNWHFVPRMHTMSPLSCPLHLTWDQVSHRAELTWPADASSLPGGVSLRPVRSRTAEVAVMSQEGSEKSCDLPVAEDRPAAAWDKLRSAALRALRLATKTVALMQEQSRWREQCAEAAQVDTGQASDPVATAPHGGPAGEAVPEAEATAVDTEPQSPPLRRCADRWPHARHWHNVSPEVLSKLRMARYVTREPILSVDGSGHPEGSMSEAELKPCSPPGGDANHNHPSTLNLAAATTNGNGAATGLSPQALPPGEPSVTSATPVDAPTPVVSTPVSKADMELLARLEEQNRLLESDSKSLNSLTSTHSRKSSDTSQVSVTSGASQQSAALD</sequence>
<gene>
    <name evidence="2" type="ORF">HPB48_008658</name>
</gene>
<feature type="region of interest" description="Disordered" evidence="1">
    <location>
        <begin position="347"/>
        <end position="427"/>
    </location>
</feature>
<feature type="region of interest" description="Disordered" evidence="1">
    <location>
        <begin position="267"/>
        <end position="311"/>
    </location>
</feature>
<dbReference type="VEuPathDB" id="VectorBase:HLOH_056448"/>
<feature type="compositionally biased region" description="Polar residues" evidence="1">
    <location>
        <begin position="465"/>
        <end position="483"/>
    </location>
</feature>
<evidence type="ECO:0000313" key="3">
    <source>
        <dbReference type="Proteomes" id="UP000821853"/>
    </source>
</evidence>
<evidence type="ECO:0000256" key="1">
    <source>
        <dbReference type="SAM" id="MobiDB-lite"/>
    </source>
</evidence>
<evidence type="ECO:0000313" key="2">
    <source>
        <dbReference type="EMBL" id="KAH9360598.1"/>
    </source>
</evidence>
<protein>
    <submittedName>
        <fullName evidence="2">Uncharacterized protein</fullName>
    </submittedName>
</protein>
<organism evidence="2 3">
    <name type="scientific">Haemaphysalis longicornis</name>
    <name type="common">Bush tick</name>
    <dbReference type="NCBI Taxonomy" id="44386"/>
    <lineage>
        <taxon>Eukaryota</taxon>
        <taxon>Metazoa</taxon>
        <taxon>Ecdysozoa</taxon>
        <taxon>Arthropoda</taxon>
        <taxon>Chelicerata</taxon>
        <taxon>Arachnida</taxon>
        <taxon>Acari</taxon>
        <taxon>Parasitiformes</taxon>
        <taxon>Ixodida</taxon>
        <taxon>Ixodoidea</taxon>
        <taxon>Ixodidae</taxon>
        <taxon>Haemaphysalinae</taxon>
        <taxon>Haemaphysalis</taxon>
    </lineage>
</organism>
<accession>A0A9J6F6Y2</accession>